<evidence type="ECO:0000259" key="1">
    <source>
        <dbReference type="Pfam" id="PF12680"/>
    </source>
</evidence>
<dbReference type="EMBL" id="BAABHS010000007">
    <property type="protein sequence ID" value="GAA4959433.1"/>
    <property type="molecule type" value="Genomic_DNA"/>
</dbReference>
<reference evidence="3" key="1">
    <citation type="journal article" date="2019" name="Int. J. Syst. Evol. Microbiol.">
        <title>The Global Catalogue of Microorganisms (GCM) 10K type strain sequencing project: providing services to taxonomists for standard genome sequencing and annotation.</title>
        <authorList>
            <consortium name="The Broad Institute Genomics Platform"/>
            <consortium name="The Broad Institute Genome Sequencing Center for Infectious Disease"/>
            <person name="Wu L."/>
            <person name="Ma J."/>
        </authorList>
    </citation>
    <scope>NUCLEOTIDE SEQUENCE [LARGE SCALE GENOMIC DNA]</scope>
    <source>
        <strain evidence="3">JCM 17986</strain>
    </source>
</reference>
<feature type="domain" description="SnoaL-like" evidence="1">
    <location>
        <begin position="16"/>
        <end position="114"/>
    </location>
</feature>
<proteinExistence type="predicted"/>
<evidence type="ECO:0000313" key="3">
    <source>
        <dbReference type="Proteomes" id="UP001500466"/>
    </source>
</evidence>
<keyword evidence="3" id="KW-1185">Reference proteome</keyword>
<dbReference type="Proteomes" id="UP001500466">
    <property type="component" value="Unassembled WGS sequence"/>
</dbReference>
<comment type="caution">
    <text evidence="2">The sequence shown here is derived from an EMBL/GenBank/DDBJ whole genome shotgun (WGS) entry which is preliminary data.</text>
</comment>
<accession>A0ABP9H2H8</accession>
<organism evidence="2 3">
    <name type="scientific">Yinghuangia aomiensis</name>
    <dbReference type="NCBI Taxonomy" id="676205"/>
    <lineage>
        <taxon>Bacteria</taxon>
        <taxon>Bacillati</taxon>
        <taxon>Actinomycetota</taxon>
        <taxon>Actinomycetes</taxon>
        <taxon>Kitasatosporales</taxon>
        <taxon>Streptomycetaceae</taxon>
        <taxon>Yinghuangia</taxon>
    </lineage>
</organism>
<gene>
    <name evidence="2" type="ORF">GCM10023205_22950</name>
</gene>
<dbReference type="InterPro" id="IPR032710">
    <property type="entry name" value="NTF2-like_dom_sf"/>
</dbReference>
<dbReference type="Gene3D" id="3.10.450.50">
    <property type="match status" value="1"/>
</dbReference>
<dbReference type="RefSeq" id="WP_345675281.1">
    <property type="nucleotide sequence ID" value="NZ_BAABHS010000007.1"/>
</dbReference>
<name>A0ABP9H2H8_9ACTN</name>
<sequence>MTDAPKDLAAAAREAVHAHVRHWNNQDKDSWLKILADDVRYEDPPGTVAAVGRDVMSVQAWDKSFTADKVWTLEPVLVIACGREAQVYMRNHGSVAGKPAWVDSIELWRVNDEGLVDSVRAFWEPPAEIREHLGLSTWEGETSLAAEAAGA</sequence>
<dbReference type="InterPro" id="IPR037401">
    <property type="entry name" value="SnoaL-like"/>
</dbReference>
<evidence type="ECO:0000313" key="2">
    <source>
        <dbReference type="EMBL" id="GAA4959433.1"/>
    </source>
</evidence>
<dbReference type="Pfam" id="PF12680">
    <property type="entry name" value="SnoaL_2"/>
    <property type="match status" value="1"/>
</dbReference>
<protein>
    <recommendedName>
        <fullName evidence="1">SnoaL-like domain-containing protein</fullName>
    </recommendedName>
</protein>
<dbReference type="SUPFAM" id="SSF54427">
    <property type="entry name" value="NTF2-like"/>
    <property type="match status" value="1"/>
</dbReference>